<proteinExistence type="predicted"/>
<organism evidence="1 2">
    <name type="scientific">Enterobacter phage IME278</name>
    <dbReference type="NCBI Taxonomy" id="2829366"/>
    <lineage>
        <taxon>Viruses</taxon>
        <taxon>Duplodnaviria</taxon>
        <taxon>Heunggongvirae</taxon>
        <taxon>Uroviricota</taxon>
        <taxon>Caudoviricetes</taxon>
        <taxon>Autographivirales</taxon>
        <taxon>Autotranscriptaviridae</taxon>
        <taxon>Studiervirinae</taxon>
        <taxon>Kayfunavirus</taxon>
        <taxon>Kayfunavirus IME278</taxon>
    </lineage>
</organism>
<dbReference type="Proteomes" id="UP000679984">
    <property type="component" value="Segment"/>
</dbReference>
<evidence type="ECO:0000313" key="2">
    <source>
        <dbReference type="Proteomes" id="UP000679984"/>
    </source>
</evidence>
<keyword evidence="2" id="KW-1185">Reference proteome</keyword>
<sequence>MKIIAMNEALGLIWYTAKDYKNSTKHVIIYGLSKTEWDSREEAQDEFNICLNHAFNCQ</sequence>
<evidence type="ECO:0000313" key="1">
    <source>
        <dbReference type="EMBL" id="QUE30079.1"/>
    </source>
</evidence>
<dbReference type="EMBL" id="MW748991">
    <property type="protein sequence ID" value="QUE30079.1"/>
    <property type="molecule type" value="Genomic_DNA"/>
</dbReference>
<protein>
    <submittedName>
        <fullName evidence="1">Uncharacterized protein</fullName>
    </submittedName>
</protein>
<accession>A0A8T8JES3</accession>
<name>A0A8T8JES3_9CAUD</name>
<reference evidence="1 2" key="1">
    <citation type="submission" date="2021-03" db="EMBL/GenBank/DDBJ databases">
        <authorList>
            <person name="Tong Y."/>
            <person name="Li F."/>
            <person name="Tian F."/>
            <person name="Li J."/>
        </authorList>
    </citation>
    <scope>NUCLEOTIDE SEQUENCE [LARGE SCALE GENOMIC DNA]</scope>
</reference>